<dbReference type="AlphaFoldDB" id="A0A401UCK3"/>
<dbReference type="GO" id="GO:0019805">
    <property type="term" value="P:quinolinate biosynthetic process"/>
    <property type="evidence" value="ECO:0007669"/>
    <property type="project" value="UniProtKB-UniRule"/>
</dbReference>
<feature type="binding site" evidence="4">
    <location>
        <position position="106"/>
    </location>
    <ligand>
        <name>pyridoxal 5'-phosphate</name>
        <dbReference type="ChEBI" id="CHEBI:597326"/>
    </ligand>
</feature>
<dbReference type="Pfam" id="PF00266">
    <property type="entry name" value="Aminotran_5"/>
    <property type="match status" value="1"/>
</dbReference>
<dbReference type="FunFam" id="3.40.640.10:FF:000031">
    <property type="entry name" value="Kynureninase"/>
    <property type="match status" value="1"/>
</dbReference>
<dbReference type="PANTHER" id="PTHR14084:SF0">
    <property type="entry name" value="KYNURENINASE"/>
    <property type="match status" value="1"/>
</dbReference>
<evidence type="ECO:0000256" key="6">
    <source>
        <dbReference type="PIRNR" id="PIRNR038800"/>
    </source>
</evidence>
<dbReference type="InterPro" id="IPR010111">
    <property type="entry name" value="Kynureninase"/>
</dbReference>
<gene>
    <name evidence="4 8" type="primary">kynU</name>
    <name evidence="8" type="ORF">SanaruYs_28530</name>
</gene>
<comment type="catalytic activity">
    <reaction evidence="4 6">
        <text>L-kynurenine + H2O = anthranilate + L-alanine + H(+)</text>
        <dbReference type="Rhea" id="RHEA:16813"/>
        <dbReference type="ChEBI" id="CHEBI:15377"/>
        <dbReference type="ChEBI" id="CHEBI:15378"/>
        <dbReference type="ChEBI" id="CHEBI:16567"/>
        <dbReference type="ChEBI" id="CHEBI:57959"/>
        <dbReference type="ChEBI" id="CHEBI:57972"/>
        <dbReference type="EC" id="3.7.1.3"/>
    </reaction>
</comment>
<dbReference type="RefSeq" id="WP_127123273.1">
    <property type="nucleotide sequence ID" value="NZ_BHXQ01000005.1"/>
</dbReference>
<dbReference type="Gene3D" id="3.40.640.10">
    <property type="entry name" value="Type I PLP-dependent aspartate aminotransferase-like (Major domain)"/>
    <property type="match status" value="1"/>
</dbReference>
<dbReference type="Gene3D" id="3.90.1150.10">
    <property type="entry name" value="Aspartate Aminotransferase, domain 1"/>
    <property type="match status" value="1"/>
</dbReference>
<dbReference type="InterPro" id="IPR015421">
    <property type="entry name" value="PyrdxlP-dep_Trfase_major"/>
</dbReference>
<feature type="binding site" evidence="4">
    <location>
        <begin position="133"/>
        <end position="136"/>
    </location>
    <ligand>
        <name>pyridoxal 5'-phosphate</name>
        <dbReference type="ChEBI" id="CHEBI:597326"/>
    </ligand>
</feature>
<keyword evidence="3 4" id="KW-0663">Pyridoxal phosphate</keyword>
<dbReference type="Pfam" id="PF22580">
    <property type="entry name" value="KYNU_C"/>
    <property type="match status" value="1"/>
</dbReference>
<keyword evidence="1 4" id="KW-0662">Pyridine nucleotide biosynthesis</keyword>
<comment type="catalytic activity">
    <reaction evidence="6">
        <text>3-hydroxy-L-kynurenine + H2O = 3-hydroxyanthranilate + L-alanine + H(+)</text>
        <dbReference type="Rhea" id="RHEA:25143"/>
        <dbReference type="ChEBI" id="CHEBI:15377"/>
        <dbReference type="ChEBI" id="CHEBI:15378"/>
        <dbReference type="ChEBI" id="CHEBI:36559"/>
        <dbReference type="ChEBI" id="CHEBI:57972"/>
        <dbReference type="ChEBI" id="CHEBI:58125"/>
        <dbReference type="EC" id="3.7.1.3"/>
    </reaction>
</comment>
<evidence type="ECO:0000259" key="7">
    <source>
        <dbReference type="Pfam" id="PF00266"/>
    </source>
</evidence>
<dbReference type="EC" id="3.7.1.3" evidence="4 5"/>
<comment type="function">
    <text evidence="4 6">Catalyzes the cleavage of L-kynurenine (L-Kyn) and L-3-hydroxykynurenine (L-3OHKyn) into anthranilic acid (AA) and 3-hydroxyanthranilic acid (3-OHAA), respectively.</text>
</comment>
<dbReference type="GO" id="GO:0043420">
    <property type="term" value="P:anthranilate metabolic process"/>
    <property type="evidence" value="ECO:0007669"/>
    <property type="project" value="TreeGrafter"/>
</dbReference>
<dbReference type="PIRSF" id="PIRSF038800">
    <property type="entry name" value="KYNU"/>
    <property type="match status" value="1"/>
</dbReference>
<dbReference type="Proteomes" id="UP000288227">
    <property type="component" value="Unassembled WGS sequence"/>
</dbReference>
<evidence type="ECO:0000256" key="5">
    <source>
        <dbReference type="NCBIfam" id="TIGR01814"/>
    </source>
</evidence>
<feature type="modified residue" description="N6-(pyridoxal phosphate)lysine" evidence="4">
    <location>
        <position position="244"/>
    </location>
</feature>
<comment type="cofactor">
    <cofactor evidence="4 6">
        <name>pyridoxal 5'-phosphate</name>
        <dbReference type="ChEBI" id="CHEBI:597326"/>
    </cofactor>
</comment>
<feature type="binding site" evidence="4">
    <location>
        <position position="302"/>
    </location>
    <ligand>
        <name>pyridoxal 5'-phosphate</name>
        <dbReference type="ChEBI" id="CHEBI:597326"/>
    </ligand>
</feature>
<evidence type="ECO:0000313" key="8">
    <source>
        <dbReference type="EMBL" id="GCC52616.1"/>
    </source>
</evidence>
<dbReference type="PANTHER" id="PTHR14084">
    <property type="entry name" value="KYNURENINASE"/>
    <property type="match status" value="1"/>
</dbReference>
<dbReference type="GO" id="GO:0005737">
    <property type="term" value="C:cytoplasm"/>
    <property type="evidence" value="ECO:0007669"/>
    <property type="project" value="UniProtKB-UniRule"/>
</dbReference>
<dbReference type="NCBIfam" id="TIGR01814">
    <property type="entry name" value="kynureninase"/>
    <property type="match status" value="1"/>
</dbReference>
<dbReference type="UniPathway" id="UPA00334">
    <property type="reaction ID" value="UER00455"/>
</dbReference>
<dbReference type="OrthoDB" id="9812626at2"/>
<dbReference type="GO" id="GO:0030170">
    <property type="term" value="F:pyridoxal phosphate binding"/>
    <property type="evidence" value="ECO:0007669"/>
    <property type="project" value="UniProtKB-UniRule"/>
</dbReference>
<comment type="pathway">
    <text evidence="4 6">Cofactor biosynthesis; NAD(+) biosynthesis; quinolinate from L-kynurenine: step 2/3.</text>
</comment>
<feature type="binding site" evidence="4">
    <location>
        <position position="243"/>
    </location>
    <ligand>
        <name>pyridoxal 5'-phosphate</name>
        <dbReference type="ChEBI" id="CHEBI:597326"/>
    </ligand>
</feature>
<keyword evidence="9" id="KW-1185">Reference proteome</keyword>
<dbReference type="InterPro" id="IPR015424">
    <property type="entry name" value="PyrdxlP-dep_Trfase"/>
</dbReference>
<dbReference type="UniPathway" id="UPA00253">
    <property type="reaction ID" value="UER00329"/>
</dbReference>
<feature type="domain" description="Aminotransferase class V" evidence="7">
    <location>
        <begin position="47"/>
        <end position="265"/>
    </location>
</feature>
<dbReference type="SUPFAM" id="SSF53383">
    <property type="entry name" value="PLP-dependent transferases"/>
    <property type="match status" value="1"/>
</dbReference>
<comment type="similarity">
    <text evidence="4 6">Belongs to the kynureninase family.</text>
</comment>
<evidence type="ECO:0000313" key="9">
    <source>
        <dbReference type="Proteomes" id="UP000288227"/>
    </source>
</evidence>
<dbReference type="GO" id="GO:0030429">
    <property type="term" value="F:kynureninase activity"/>
    <property type="evidence" value="ECO:0007669"/>
    <property type="project" value="UniProtKB-UniRule"/>
</dbReference>
<protein>
    <recommendedName>
        <fullName evidence="4 5">Kynureninase</fullName>
        <ecNumber evidence="4 5">3.7.1.3</ecNumber>
    </recommendedName>
    <alternativeName>
        <fullName evidence="4">L-kynurenine hydrolase</fullName>
    </alternativeName>
</protein>
<feature type="binding site" evidence="4">
    <location>
        <position position="105"/>
    </location>
    <ligand>
        <name>pyridoxal 5'-phosphate</name>
        <dbReference type="ChEBI" id="CHEBI:597326"/>
    </ligand>
</feature>
<comment type="subunit">
    <text evidence="4 6">Homodimer.</text>
</comment>
<dbReference type="EMBL" id="BHXQ01000005">
    <property type="protein sequence ID" value="GCC52616.1"/>
    <property type="molecule type" value="Genomic_DNA"/>
</dbReference>
<feature type="binding site" evidence="4">
    <location>
        <position position="274"/>
    </location>
    <ligand>
        <name>pyridoxal 5'-phosphate</name>
        <dbReference type="ChEBI" id="CHEBI:597326"/>
    </ligand>
</feature>
<feature type="binding site" evidence="4">
    <location>
        <position position="218"/>
    </location>
    <ligand>
        <name>pyridoxal 5'-phosphate</name>
        <dbReference type="ChEBI" id="CHEBI:597326"/>
    </ligand>
</feature>
<comment type="caution">
    <text evidence="4">Lacks conserved residue(s) required for the propagation of feature annotation.</text>
</comment>
<dbReference type="InterPro" id="IPR000192">
    <property type="entry name" value="Aminotrans_V_dom"/>
</dbReference>
<accession>A0A401UCK3</accession>
<dbReference type="GO" id="GO:0009435">
    <property type="term" value="P:NAD+ biosynthetic process"/>
    <property type="evidence" value="ECO:0007669"/>
    <property type="project" value="UniProtKB-UniRule"/>
</dbReference>
<evidence type="ECO:0000256" key="4">
    <source>
        <dbReference type="HAMAP-Rule" id="MF_01970"/>
    </source>
</evidence>
<evidence type="ECO:0000256" key="2">
    <source>
        <dbReference type="ARBA" id="ARBA00022801"/>
    </source>
</evidence>
<evidence type="ECO:0000256" key="1">
    <source>
        <dbReference type="ARBA" id="ARBA00022642"/>
    </source>
</evidence>
<evidence type="ECO:0000256" key="3">
    <source>
        <dbReference type="ARBA" id="ARBA00022898"/>
    </source>
</evidence>
<feature type="binding site" evidence="4">
    <location>
        <position position="221"/>
    </location>
    <ligand>
        <name>pyridoxal 5'-phosphate</name>
        <dbReference type="ChEBI" id="CHEBI:597326"/>
    </ligand>
</feature>
<comment type="caution">
    <text evidence="8">The sequence shown here is derived from an EMBL/GenBank/DDBJ whole genome shotgun (WGS) entry which is preliminary data.</text>
</comment>
<name>A0A401UCK3_9BACT</name>
<reference evidence="8 9" key="1">
    <citation type="submission" date="2018-11" db="EMBL/GenBank/DDBJ databases">
        <title>Chryseotalea sanarue gen. nov., sp., nov., a member of the family Cytophagaceae, isolated from a brackish lake in Hamamatsu Japan.</title>
        <authorList>
            <person name="Maejima Y."/>
            <person name="Iino T."/>
            <person name="Muraguchi Y."/>
            <person name="Fukuda K."/>
            <person name="Ohkuma M."/>
            <person name="Moriuchi R."/>
            <person name="Dohra H."/>
            <person name="Kimbara K."/>
            <person name="Shintani M."/>
        </authorList>
    </citation>
    <scope>NUCLEOTIDE SEQUENCE [LARGE SCALE GENOMIC DNA]</scope>
    <source>
        <strain evidence="8 9">Ys</strain>
    </source>
</reference>
<dbReference type="HAMAP" id="MF_01970">
    <property type="entry name" value="Kynureninase"/>
    <property type="match status" value="1"/>
</dbReference>
<dbReference type="GO" id="GO:0019441">
    <property type="term" value="P:L-tryptophan catabolic process to kynurenine"/>
    <property type="evidence" value="ECO:0007669"/>
    <property type="project" value="TreeGrafter"/>
</dbReference>
<proteinExistence type="inferred from homology"/>
<dbReference type="GO" id="GO:0097053">
    <property type="term" value="P:L-kynurenine catabolic process"/>
    <property type="evidence" value="ECO:0007669"/>
    <property type="project" value="UniProtKB-UniRule"/>
</dbReference>
<dbReference type="InterPro" id="IPR015422">
    <property type="entry name" value="PyrdxlP-dep_Trfase_small"/>
</dbReference>
<sequence length="423" mass="47381">MIFENTLSFARKMDRNDSLKKFRTQFHIPKVKGKTALYFTGNSLGLQPKSTKKFIDQELTDWAKLGVEGHFHAKRPWLSYHKFTKKALAQIVGARPSEVVAMNQLTVNLHLMMVSFYKPTAKRYKLIVESGAFPSDQYAFESQVKFHGLNPDDAIVELKPRDGETKIRTEDIVNTINQHGNTVALVLIGAVQYYTGQFFNIKKITETAHAVGAYAGFDCAHAVGNVELDLHKNNVDFAVWCSYKYLNSGAGGIAGAFVHDRHANNNALPRFAGWWGHHEGERFQMKKGFIPMPGVDGWQLSNFPVLSGAAHLASLEIFQAAGIKNLRKKSILLTGFLESLLNDIDKEGKHFTVFTPKNVKERGCQLSIAVKHDGKKVFTKLTKAGVIADWREPGVIRVAPVPLYNTFEDVFLFSEILKKALAK</sequence>
<comment type="pathway">
    <text evidence="4 6">Amino-acid degradation; L-kynurenine degradation; L-alanine and anthranilate from L-kynurenine: step 1/1.</text>
</comment>
<organism evidence="8 9">
    <name type="scientific">Chryseotalea sanaruensis</name>
    <dbReference type="NCBI Taxonomy" id="2482724"/>
    <lineage>
        <taxon>Bacteria</taxon>
        <taxon>Pseudomonadati</taxon>
        <taxon>Bacteroidota</taxon>
        <taxon>Cytophagia</taxon>
        <taxon>Cytophagales</taxon>
        <taxon>Chryseotaleaceae</taxon>
        <taxon>Chryseotalea</taxon>
    </lineage>
</organism>
<keyword evidence="2 4" id="KW-0378">Hydrolase</keyword>